<dbReference type="PIRSF" id="PIRSF003113">
    <property type="entry name" value="BolA"/>
    <property type="match status" value="1"/>
</dbReference>
<evidence type="ECO:0000256" key="1">
    <source>
        <dbReference type="RuleBase" id="RU003860"/>
    </source>
</evidence>
<dbReference type="PANTHER" id="PTHR46230:SF7">
    <property type="entry name" value="BOLA-LIKE PROTEIN 1"/>
    <property type="match status" value="1"/>
</dbReference>
<comment type="caution">
    <text evidence="2">The sequence shown here is derived from an EMBL/GenBank/DDBJ whole genome shotgun (WGS) entry which is preliminary data.</text>
</comment>
<accession>A0A2U2BS30</accession>
<dbReference type="Pfam" id="PF01722">
    <property type="entry name" value="BolA"/>
    <property type="match status" value="1"/>
</dbReference>
<dbReference type="SUPFAM" id="SSF82657">
    <property type="entry name" value="BolA-like"/>
    <property type="match status" value="1"/>
</dbReference>
<evidence type="ECO:0000313" key="2">
    <source>
        <dbReference type="EMBL" id="PWE16815.1"/>
    </source>
</evidence>
<organism evidence="2 3">
    <name type="scientific">Marinicauda salina</name>
    <dbReference type="NCBI Taxonomy" id="2135793"/>
    <lineage>
        <taxon>Bacteria</taxon>
        <taxon>Pseudomonadati</taxon>
        <taxon>Pseudomonadota</taxon>
        <taxon>Alphaproteobacteria</taxon>
        <taxon>Maricaulales</taxon>
        <taxon>Maricaulaceae</taxon>
        <taxon>Marinicauda</taxon>
    </lineage>
</organism>
<gene>
    <name evidence="2" type="ORF">DDZ18_11525</name>
</gene>
<proteinExistence type="inferred from homology"/>
<dbReference type="Gene3D" id="3.30.300.90">
    <property type="entry name" value="BolA-like"/>
    <property type="match status" value="1"/>
</dbReference>
<comment type="similarity">
    <text evidence="1">Belongs to the BolA/IbaG family.</text>
</comment>
<keyword evidence="3" id="KW-1185">Reference proteome</keyword>
<dbReference type="Proteomes" id="UP000245168">
    <property type="component" value="Unassembled WGS sequence"/>
</dbReference>
<dbReference type="EMBL" id="QEXV01000005">
    <property type="protein sequence ID" value="PWE16815.1"/>
    <property type="molecule type" value="Genomic_DNA"/>
</dbReference>
<protein>
    <submittedName>
        <fullName evidence="2">BolA family transcriptional regulator</fullName>
    </submittedName>
</protein>
<name>A0A2U2BS30_9PROT</name>
<dbReference type="PANTHER" id="PTHR46230">
    <property type="match status" value="1"/>
</dbReference>
<dbReference type="InterPro" id="IPR036065">
    <property type="entry name" value="BolA-like_sf"/>
</dbReference>
<dbReference type="AlphaFoldDB" id="A0A2U2BS30"/>
<evidence type="ECO:0000313" key="3">
    <source>
        <dbReference type="Proteomes" id="UP000245168"/>
    </source>
</evidence>
<dbReference type="InterPro" id="IPR002634">
    <property type="entry name" value="BolA"/>
</dbReference>
<sequence>MGSALLAGNKRERFLTETTHRIEQALKAAFAPEALSVVDDSARHAGHAGNPHGRGGTHFVVEIVADAFAGKSRVERHRLVNAALADEFEAGLHALSVTAKAPGE</sequence>
<reference evidence="3" key="1">
    <citation type="submission" date="2018-05" db="EMBL/GenBank/DDBJ databases">
        <authorList>
            <person name="Liu B.-T."/>
        </authorList>
    </citation>
    <scope>NUCLEOTIDE SEQUENCE [LARGE SCALE GENOMIC DNA]</scope>
    <source>
        <strain evidence="3">WD6-1</strain>
    </source>
</reference>
<dbReference type="OrthoDB" id="9811118at2"/>
<dbReference type="GO" id="GO:0016226">
    <property type="term" value="P:iron-sulfur cluster assembly"/>
    <property type="evidence" value="ECO:0007669"/>
    <property type="project" value="TreeGrafter"/>
</dbReference>